<proteinExistence type="predicted"/>
<dbReference type="Proteomes" id="UP001497644">
    <property type="component" value="Chromosome 12"/>
</dbReference>
<dbReference type="EMBL" id="OZ034835">
    <property type="protein sequence ID" value="CAL1677416.1"/>
    <property type="molecule type" value="Genomic_DNA"/>
</dbReference>
<sequence length="120" mass="14242">MIIHRLQYNASVPSSFVDSLTTRRRIPRTNRRNKTTRPSRNLGIFNGTQMRHDSRESALSKLYRQPQNLPSMLRHSIQRTEKRIWNSGPTLLSSQKLSQLSNRLYLLQQMYNNNQTRTRM</sequence>
<evidence type="ECO:0000313" key="2">
    <source>
        <dbReference type="Proteomes" id="UP001497644"/>
    </source>
</evidence>
<accession>A0AAV2NE67</accession>
<dbReference type="AlphaFoldDB" id="A0AAV2NE67"/>
<evidence type="ECO:0000313" key="1">
    <source>
        <dbReference type="EMBL" id="CAL1677416.1"/>
    </source>
</evidence>
<keyword evidence="2" id="KW-1185">Reference proteome</keyword>
<reference evidence="1" key="1">
    <citation type="submission" date="2024-04" db="EMBL/GenBank/DDBJ databases">
        <authorList>
            <consortium name="Molecular Ecology Group"/>
        </authorList>
    </citation>
    <scope>NUCLEOTIDE SEQUENCE</scope>
</reference>
<protein>
    <submittedName>
        <fullName evidence="1">Uncharacterized protein</fullName>
    </submittedName>
</protein>
<gene>
    <name evidence="1" type="ORF">LPLAT_LOCUS3424</name>
</gene>
<organism evidence="1 2">
    <name type="scientific">Lasius platythorax</name>
    <dbReference type="NCBI Taxonomy" id="488582"/>
    <lineage>
        <taxon>Eukaryota</taxon>
        <taxon>Metazoa</taxon>
        <taxon>Ecdysozoa</taxon>
        <taxon>Arthropoda</taxon>
        <taxon>Hexapoda</taxon>
        <taxon>Insecta</taxon>
        <taxon>Pterygota</taxon>
        <taxon>Neoptera</taxon>
        <taxon>Endopterygota</taxon>
        <taxon>Hymenoptera</taxon>
        <taxon>Apocrita</taxon>
        <taxon>Aculeata</taxon>
        <taxon>Formicoidea</taxon>
        <taxon>Formicidae</taxon>
        <taxon>Formicinae</taxon>
        <taxon>Lasius</taxon>
        <taxon>Lasius</taxon>
    </lineage>
</organism>
<name>A0AAV2NE67_9HYME</name>